<dbReference type="AlphaFoldDB" id="A0A5C2SJ85"/>
<dbReference type="SUPFAM" id="SSF50129">
    <property type="entry name" value="GroES-like"/>
    <property type="match status" value="1"/>
</dbReference>
<dbReference type="PANTHER" id="PTHR45348">
    <property type="entry name" value="HYPOTHETICAL OXIDOREDUCTASE (EUROFUNG)"/>
    <property type="match status" value="1"/>
</dbReference>
<dbReference type="Pfam" id="PF08240">
    <property type="entry name" value="ADH_N"/>
    <property type="match status" value="1"/>
</dbReference>
<sequence>MAPRMQKALVLPTKMGLFSLQDVPVYRPGPTDVLVKIESAALNPVEWKIQTMGIYIENYPAILGTDAAGVVEETGENVKTLVKGDRILFQGFFEPAFGTFQQYSLPERLQISPKLSFDQAATLPVAISTAVLGMYNQRPESTSAYLIHPWNEAGHNAYAGKPILIVGGSSSVGQCVIQMAKLSGFSPIITTASLRNTPLLSSLGASHVLDRNLSPAALMSKLGDITGGTAISFVYDAISLPDTQLLAYTALSPGGTLVLTFPKELLAEPEKASDRKTIVEVFGSLYIPPNRDIAVAMCQKLGGWLESGVLKPNRVEVVPGGLAAIPAGLERLKSNGVSATKLIVHPQEFA</sequence>
<dbReference type="Pfam" id="PF00107">
    <property type="entry name" value="ADH_zinc_N"/>
    <property type="match status" value="1"/>
</dbReference>
<gene>
    <name evidence="2" type="ORF">L227DRAFT_496491</name>
</gene>
<dbReference type="Gene3D" id="3.90.180.10">
    <property type="entry name" value="Medium-chain alcohol dehydrogenases, catalytic domain"/>
    <property type="match status" value="1"/>
</dbReference>
<keyword evidence="3" id="KW-1185">Reference proteome</keyword>
<feature type="domain" description="Enoyl reductase (ER)" evidence="1">
    <location>
        <begin position="16"/>
        <end position="344"/>
    </location>
</feature>
<dbReference type="InterPro" id="IPR047122">
    <property type="entry name" value="Trans-enoyl_RdTase-like"/>
</dbReference>
<dbReference type="InterPro" id="IPR011032">
    <property type="entry name" value="GroES-like_sf"/>
</dbReference>
<dbReference type="InterPro" id="IPR013154">
    <property type="entry name" value="ADH-like_N"/>
</dbReference>
<dbReference type="OrthoDB" id="2747705at2759"/>
<name>A0A5C2SJ85_9APHY</name>
<dbReference type="Gene3D" id="3.40.50.720">
    <property type="entry name" value="NAD(P)-binding Rossmann-like Domain"/>
    <property type="match status" value="1"/>
</dbReference>
<dbReference type="STRING" id="1328759.A0A5C2SJ85"/>
<evidence type="ECO:0000313" key="3">
    <source>
        <dbReference type="Proteomes" id="UP000313359"/>
    </source>
</evidence>
<accession>A0A5C2SJ85</accession>
<evidence type="ECO:0000259" key="1">
    <source>
        <dbReference type="SMART" id="SM00829"/>
    </source>
</evidence>
<dbReference type="GO" id="GO:0016651">
    <property type="term" value="F:oxidoreductase activity, acting on NAD(P)H"/>
    <property type="evidence" value="ECO:0007669"/>
    <property type="project" value="InterPro"/>
</dbReference>
<protein>
    <submittedName>
        <fullName evidence="2">GroES-like protein</fullName>
    </submittedName>
</protein>
<dbReference type="InterPro" id="IPR020843">
    <property type="entry name" value="ER"/>
</dbReference>
<proteinExistence type="predicted"/>
<dbReference type="PANTHER" id="PTHR45348:SF2">
    <property type="entry name" value="ZINC-TYPE ALCOHOL DEHYDROGENASE-LIKE PROTEIN C2E1P3.01"/>
    <property type="match status" value="1"/>
</dbReference>
<dbReference type="InterPro" id="IPR013149">
    <property type="entry name" value="ADH-like_C"/>
</dbReference>
<evidence type="ECO:0000313" key="2">
    <source>
        <dbReference type="EMBL" id="RPD63863.1"/>
    </source>
</evidence>
<reference evidence="2" key="1">
    <citation type="journal article" date="2018" name="Genome Biol. Evol.">
        <title>Genomics and development of Lentinus tigrinus, a white-rot wood-decaying mushroom with dimorphic fruiting bodies.</title>
        <authorList>
            <person name="Wu B."/>
            <person name="Xu Z."/>
            <person name="Knudson A."/>
            <person name="Carlson A."/>
            <person name="Chen N."/>
            <person name="Kovaka S."/>
            <person name="LaButti K."/>
            <person name="Lipzen A."/>
            <person name="Pennachio C."/>
            <person name="Riley R."/>
            <person name="Schakwitz W."/>
            <person name="Umezawa K."/>
            <person name="Ohm R.A."/>
            <person name="Grigoriev I.V."/>
            <person name="Nagy L.G."/>
            <person name="Gibbons J."/>
            <person name="Hibbett D."/>
        </authorList>
    </citation>
    <scope>NUCLEOTIDE SEQUENCE [LARGE SCALE GENOMIC DNA]</scope>
    <source>
        <strain evidence="2">ALCF2SS1-6</strain>
    </source>
</reference>
<dbReference type="SMART" id="SM00829">
    <property type="entry name" value="PKS_ER"/>
    <property type="match status" value="1"/>
</dbReference>
<dbReference type="EMBL" id="ML122255">
    <property type="protein sequence ID" value="RPD63863.1"/>
    <property type="molecule type" value="Genomic_DNA"/>
</dbReference>
<organism evidence="2 3">
    <name type="scientific">Lentinus tigrinus ALCF2SS1-6</name>
    <dbReference type="NCBI Taxonomy" id="1328759"/>
    <lineage>
        <taxon>Eukaryota</taxon>
        <taxon>Fungi</taxon>
        <taxon>Dikarya</taxon>
        <taxon>Basidiomycota</taxon>
        <taxon>Agaricomycotina</taxon>
        <taxon>Agaricomycetes</taxon>
        <taxon>Polyporales</taxon>
        <taxon>Polyporaceae</taxon>
        <taxon>Lentinus</taxon>
    </lineage>
</organism>
<dbReference type="Proteomes" id="UP000313359">
    <property type="component" value="Unassembled WGS sequence"/>
</dbReference>
<dbReference type="CDD" id="cd08249">
    <property type="entry name" value="enoyl_reductase_like"/>
    <property type="match status" value="1"/>
</dbReference>
<dbReference type="InterPro" id="IPR036291">
    <property type="entry name" value="NAD(P)-bd_dom_sf"/>
</dbReference>
<dbReference type="SUPFAM" id="SSF51735">
    <property type="entry name" value="NAD(P)-binding Rossmann-fold domains"/>
    <property type="match status" value="1"/>
</dbReference>